<dbReference type="STRING" id="1054996.SAMN05444414_1424"/>
<dbReference type="Gene3D" id="3.20.20.70">
    <property type="entry name" value="Aldolase class I"/>
    <property type="match status" value="1"/>
</dbReference>
<dbReference type="AlphaFoldDB" id="A0A1M7DIU1"/>
<evidence type="ECO:0000256" key="2">
    <source>
        <dbReference type="ARBA" id="ARBA00022643"/>
    </source>
</evidence>
<keyword evidence="3" id="KW-0560">Oxidoreductase</keyword>
<reference evidence="5" key="1">
    <citation type="submission" date="2016-11" db="EMBL/GenBank/DDBJ databases">
        <authorList>
            <person name="Varghese N."/>
            <person name="Submissions S."/>
        </authorList>
    </citation>
    <scope>NUCLEOTIDE SEQUENCE [LARGE SCALE GENOMIC DNA]</scope>
    <source>
        <strain evidence="5">DSM 29327</strain>
    </source>
</reference>
<dbReference type="PANTHER" id="PTHR32332">
    <property type="entry name" value="2-NITROPROPANE DIOXYGENASE"/>
    <property type="match status" value="1"/>
</dbReference>
<keyword evidence="2" id="KW-0288">FMN</keyword>
<evidence type="ECO:0000256" key="1">
    <source>
        <dbReference type="ARBA" id="ARBA00022630"/>
    </source>
</evidence>
<dbReference type="InterPro" id="IPR004136">
    <property type="entry name" value="NMO"/>
</dbReference>
<dbReference type="Pfam" id="PF03060">
    <property type="entry name" value="NMO"/>
    <property type="match status" value="2"/>
</dbReference>
<protein>
    <submittedName>
        <fullName evidence="4">Enoyl-[acyl-carrier protein] reductase II</fullName>
    </submittedName>
</protein>
<dbReference type="PANTHER" id="PTHR32332:SF20">
    <property type="entry name" value="2-NITROPROPANE DIOXYGENASE-LIKE PROTEIN"/>
    <property type="match status" value="1"/>
</dbReference>
<evidence type="ECO:0000313" key="4">
    <source>
        <dbReference type="EMBL" id="SHL79392.1"/>
    </source>
</evidence>
<proteinExistence type="predicted"/>
<name>A0A1M7DIU1_9RHOB</name>
<accession>A0A1M7DIU1</accession>
<organism evidence="4 5">
    <name type="scientific">Roseovarius marisflavi</name>
    <dbReference type="NCBI Taxonomy" id="1054996"/>
    <lineage>
        <taxon>Bacteria</taxon>
        <taxon>Pseudomonadati</taxon>
        <taxon>Pseudomonadota</taxon>
        <taxon>Alphaproteobacteria</taxon>
        <taxon>Rhodobacterales</taxon>
        <taxon>Roseobacteraceae</taxon>
        <taxon>Roseovarius</taxon>
    </lineage>
</organism>
<keyword evidence="5" id="KW-1185">Reference proteome</keyword>
<dbReference type="Proteomes" id="UP000184191">
    <property type="component" value="Unassembled WGS sequence"/>
</dbReference>
<dbReference type="RefSeq" id="WP_084732965.1">
    <property type="nucleotide sequence ID" value="NZ_FRBN01000042.1"/>
</dbReference>
<dbReference type="OrthoDB" id="9778912at2"/>
<dbReference type="SUPFAM" id="SSF51412">
    <property type="entry name" value="Inosine monophosphate dehydrogenase (IMPDH)"/>
    <property type="match status" value="1"/>
</dbReference>
<evidence type="ECO:0000313" key="5">
    <source>
        <dbReference type="Proteomes" id="UP000184191"/>
    </source>
</evidence>
<dbReference type="GO" id="GO:0018580">
    <property type="term" value="F:nitronate monooxygenase activity"/>
    <property type="evidence" value="ECO:0007669"/>
    <property type="project" value="InterPro"/>
</dbReference>
<dbReference type="CDD" id="cd04730">
    <property type="entry name" value="NPD_like"/>
    <property type="match status" value="1"/>
</dbReference>
<evidence type="ECO:0000256" key="3">
    <source>
        <dbReference type="ARBA" id="ARBA00023002"/>
    </source>
</evidence>
<dbReference type="InterPro" id="IPR013785">
    <property type="entry name" value="Aldolase_TIM"/>
</dbReference>
<gene>
    <name evidence="4" type="ORF">SAMN05444414_1424</name>
</gene>
<keyword evidence="1" id="KW-0285">Flavoprotein</keyword>
<sequence length="339" mass="35834">MIFACLHWELTSISGRDKLTQNNVKDLPGLGQECLPESPVDSVTEICGIAVPVFQAGMAGLSGPTLVAAVSEAGGLGHLGALRVLPQTLRDWIRQTREKTDKPFGVNLVPQFGGPEFFEAGLRVVLEEKPKVVSLYYGDFKNVIPRAKDAGIITMVQVGTVADAKKAVADGADIIIAQGIEGGGHLTQGRVGLMALLPAVVDIAGSRPVIAAGAVNDIRAVRAVRCLGALGVWCGTAFLASQECDAHNAYKEKLVNADTDMPKFLTGYSYGWRYGTPHRAIVGRGGWNLLRFMGGGIRTFDDGAMAEKLSLYAGQGVGQIDSIRPASDIVRDLAAGFAC</sequence>
<dbReference type="EMBL" id="FRBN01000042">
    <property type="protein sequence ID" value="SHL79392.1"/>
    <property type="molecule type" value="Genomic_DNA"/>
</dbReference>